<dbReference type="AlphaFoldDB" id="A0AAV4QF50"/>
<proteinExistence type="predicted"/>
<evidence type="ECO:0000313" key="2">
    <source>
        <dbReference type="Proteomes" id="UP001054837"/>
    </source>
</evidence>
<reference evidence="1 2" key="1">
    <citation type="submission" date="2021-06" db="EMBL/GenBank/DDBJ databases">
        <title>Caerostris darwini draft genome.</title>
        <authorList>
            <person name="Kono N."/>
            <person name="Arakawa K."/>
        </authorList>
    </citation>
    <scope>NUCLEOTIDE SEQUENCE [LARGE SCALE GENOMIC DNA]</scope>
</reference>
<accession>A0AAV4QF50</accession>
<keyword evidence="2" id="KW-1185">Reference proteome</keyword>
<sequence length="112" mass="12203">RIAGTKGHLLNNNGIALENDAVLMVLPLFWSSLPQRCTRSKISIAAVVNSNTPEEALKICYGLNALSVSYLVSLLTWHVKRKNRMPGTKGHLLNNTGIALENDAVLMVVPLL</sequence>
<evidence type="ECO:0000313" key="1">
    <source>
        <dbReference type="EMBL" id="GIY07439.1"/>
    </source>
</evidence>
<dbReference type="EMBL" id="BPLQ01004343">
    <property type="protein sequence ID" value="GIY07439.1"/>
    <property type="molecule type" value="Genomic_DNA"/>
</dbReference>
<protein>
    <submittedName>
        <fullName evidence="1">Uncharacterized protein</fullName>
    </submittedName>
</protein>
<feature type="non-terminal residue" evidence="1">
    <location>
        <position position="1"/>
    </location>
</feature>
<name>A0AAV4QF50_9ARAC</name>
<gene>
    <name evidence="1" type="ORF">CDAR_181851</name>
</gene>
<dbReference type="Proteomes" id="UP001054837">
    <property type="component" value="Unassembled WGS sequence"/>
</dbReference>
<organism evidence="1 2">
    <name type="scientific">Caerostris darwini</name>
    <dbReference type="NCBI Taxonomy" id="1538125"/>
    <lineage>
        <taxon>Eukaryota</taxon>
        <taxon>Metazoa</taxon>
        <taxon>Ecdysozoa</taxon>
        <taxon>Arthropoda</taxon>
        <taxon>Chelicerata</taxon>
        <taxon>Arachnida</taxon>
        <taxon>Araneae</taxon>
        <taxon>Araneomorphae</taxon>
        <taxon>Entelegynae</taxon>
        <taxon>Araneoidea</taxon>
        <taxon>Araneidae</taxon>
        <taxon>Caerostris</taxon>
    </lineage>
</organism>
<comment type="caution">
    <text evidence="1">The sequence shown here is derived from an EMBL/GenBank/DDBJ whole genome shotgun (WGS) entry which is preliminary data.</text>
</comment>